<dbReference type="GO" id="GO:0046294">
    <property type="term" value="P:formaldehyde catabolic process"/>
    <property type="evidence" value="ECO:0007669"/>
    <property type="project" value="TreeGrafter"/>
</dbReference>
<dbReference type="InterPro" id="IPR011032">
    <property type="entry name" value="GroES-like_sf"/>
</dbReference>
<evidence type="ECO:0000256" key="3">
    <source>
        <dbReference type="ARBA" id="ARBA00022833"/>
    </source>
</evidence>
<name>A0A8S9S1P2_BRACR</name>
<protein>
    <recommendedName>
        <fullName evidence="4">Alcohol dehydrogenase-like N-terminal domain-containing protein</fullName>
    </recommendedName>
</protein>
<dbReference type="GO" id="GO:0051903">
    <property type="term" value="F:S-(hydroxymethyl)glutathione dehydrogenase [NAD(P)+] activity"/>
    <property type="evidence" value="ECO:0007669"/>
    <property type="project" value="TreeGrafter"/>
</dbReference>
<keyword evidence="2" id="KW-0479">Metal-binding</keyword>
<evidence type="ECO:0000313" key="5">
    <source>
        <dbReference type="EMBL" id="KAF3587531.1"/>
    </source>
</evidence>
<feature type="domain" description="Alcohol dehydrogenase-like N-terminal" evidence="4">
    <location>
        <begin position="3"/>
        <end position="101"/>
    </location>
</feature>
<comment type="subunit">
    <text evidence="1">Homodimer.</text>
</comment>
<dbReference type="Pfam" id="PF08240">
    <property type="entry name" value="ADH_N"/>
    <property type="match status" value="1"/>
</dbReference>
<accession>A0A8S9S1P2</accession>
<evidence type="ECO:0000313" key="6">
    <source>
        <dbReference type="Proteomes" id="UP000712600"/>
    </source>
</evidence>
<dbReference type="Gene3D" id="3.90.180.10">
    <property type="entry name" value="Medium-chain alcohol dehydrogenases, catalytic domain"/>
    <property type="match status" value="1"/>
</dbReference>
<keyword evidence="3" id="KW-0862">Zinc</keyword>
<dbReference type="PANTHER" id="PTHR43880">
    <property type="entry name" value="ALCOHOL DEHYDROGENASE"/>
    <property type="match status" value="1"/>
</dbReference>
<evidence type="ECO:0000256" key="2">
    <source>
        <dbReference type="ARBA" id="ARBA00022723"/>
    </source>
</evidence>
<proteinExistence type="predicted"/>
<sequence>MRIVESVGEGVKDVKEGDYVIPTFNGECGECRVCTNGVSNLCERYKVDPMKRLMVNDGGTRFSTTTNKDGGLSQKQRVYHFLNTSTFTEYTVLDSACVVKIDPNAPLKQMSLLSCGVYTDNPKLPSSSSCPPLPALSPSSLPQLRGQPCSQDLAVSRGVSSGLVELAEGVYIISLVASPRITRSLALSAFFQSQILVCGLENDIASAAIVYQYPLYQAIRYSERYDQGIMMWG</sequence>
<organism evidence="5 6">
    <name type="scientific">Brassica cretica</name>
    <name type="common">Mustard</name>
    <dbReference type="NCBI Taxonomy" id="69181"/>
    <lineage>
        <taxon>Eukaryota</taxon>
        <taxon>Viridiplantae</taxon>
        <taxon>Streptophyta</taxon>
        <taxon>Embryophyta</taxon>
        <taxon>Tracheophyta</taxon>
        <taxon>Spermatophyta</taxon>
        <taxon>Magnoliopsida</taxon>
        <taxon>eudicotyledons</taxon>
        <taxon>Gunneridae</taxon>
        <taxon>Pentapetalae</taxon>
        <taxon>rosids</taxon>
        <taxon>malvids</taxon>
        <taxon>Brassicales</taxon>
        <taxon>Brassicaceae</taxon>
        <taxon>Brassiceae</taxon>
        <taxon>Brassica</taxon>
    </lineage>
</organism>
<comment type="caution">
    <text evidence="5">The sequence shown here is derived from an EMBL/GenBank/DDBJ whole genome shotgun (WGS) entry which is preliminary data.</text>
</comment>
<gene>
    <name evidence="5" type="ORF">F2Q69_00030171</name>
</gene>
<dbReference type="EMBL" id="QGKX02000088">
    <property type="protein sequence ID" value="KAF3587531.1"/>
    <property type="molecule type" value="Genomic_DNA"/>
</dbReference>
<dbReference type="AlphaFoldDB" id="A0A8S9S1P2"/>
<dbReference type="PANTHER" id="PTHR43880:SF60">
    <property type="entry name" value="ALCOHOL DEHYDROGENASE-LIKE N-TERMINAL DOMAIN-CONTAINING PROTEIN"/>
    <property type="match status" value="1"/>
</dbReference>
<dbReference type="GO" id="GO:0005829">
    <property type="term" value="C:cytosol"/>
    <property type="evidence" value="ECO:0007669"/>
    <property type="project" value="TreeGrafter"/>
</dbReference>
<dbReference type="SUPFAM" id="SSF50129">
    <property type="entry name" value="GroES-like"/>
    <property type="match status" value="1"/>
</dbReference>
<reference evidence="5" key="1">
    <citation type="submission" date="2019-12" db="EMBL/GenBank/DDBJ databases">
        <title>Genome sequencing and annotation of Brassica cretica.</title>
        <authorList>
            <person name="Studholme D.J."/>
            <person name="Sarris P."/>
        </authorList>
    </citation>
    <scope>NUCLEOTIDE SEQUENCE</scope>
    <source>
        <strain evidence="5">PFS-109/04</strain>
        <tissue evidence="5">Leaf</tissue>
    </source>
</reference>
<evidence type="ECO:0000259" key="4">
    <source>
        <dbReference type="Pfam" id="PF08240"/>
    </source>
</evidence>
<dbReference type="InterPro" id="IPR013154">
    <property type="entry name" value="ADH-like_N"/>
</dbReference>
<dbReference type="GO" id="GO:0008270">
    <property type="term" value="F:zinc ion binding"/>
    <property type="evidence" value="ECO:0007669"/>
    <property type="project" value="TreeGrafter"/>
</dbReference>
<dbReference type="Proteomes" id="UP000712600">
    <property type="component" value="Unassembled WGS sequence"/>
</dbReference>
<evidence type="ECO:0000256" key="1">
    <source>
        <dbReference type="ARBA" id="ARBA00011738"/>
    </source>
</evidence>